<evidence type="ECO:0000313" key="2">
    <source>
        <dbReference type="Proteomes" id="UP000753961"/>
    </source>
</evidence>
<keyword evidence="2" id="KW-1185">Reference proteome</keyword>
<gene>
    <name evidence="1" type="ORF">KUV50_11885</name>
</gene>
<reference evidence="1" key="1">
    <citation type="submission" date="2021-06" db="EMBL/GenBank/DDBJ databases">
        <title>44 bacteria genomes isolated from Dapeng, Shenzhen.</title>
        <authorList>
            <person name="Zheng W."/>
            <person name="Yu S."/>
            <person name="Huang Y."/>
        </authorList>
    </citation>
    <scope>NUCLEOTIDE SEQUENCE</scope>
    <source>
        <strain evidence="1">DP5N28-2</strain>
    </source>
</reference>
<dbReference type="RefSeq" id="WP_222580376.1">
    <property type="nucleotide sequence ID" value="NZ_JAHVHU010000010.1"/>
</dbReference>
<dbReference type="EMBL" id="JAHVHU010000010">
    <property type="protein sequence ID" value="MBY5958841.1"/>
    <property type="molecule type" value="Genomic_DNA"/>
</dbReference>
<evidence type="ECO:0000313" key="1">
    <source>
        <dbReference type="EMBL" id="MBY5958841.1"/>
    </source>
</evidence>
<organism evidence="1 2">
    <name type="scientific">Membranihabitans marinus</name>
    <dbReference type="NCBI Taxonomy" id="1227546"/>
    <lineage>
        <taxon>Bacteria</taxon>
        <taxon>Pseudomonadati</taxon>
        <taxon>Bacteroidota</taxon>
        <taxon>Saprospiria</taxon>
        <taxon>Saprospirales</taxon>
        <taxon>Saprospiraceae</taxon>
        <taxon>Membranihabitans</taxon>
    </lineage>
</organism>
<comment type="caution">
    <text evidence="1">The sequence shown here is derived from an EMBL/GenBank/DDBJ whole genome shotgun (WGS) entry which is preliminary data.</text>
</comment>
<sequence length="95" mass="11446">MNNDWGTNDENYGECWMILSRPIDHQFTQDEYRFHIVNDELLTIKRLEDHSDKKLPDLTGSYTYHIDGRNMVMKYQGTDRPGLKNLEIHCWDWEP</sequence>
<dbReference type="Proteomes" id="UP000753961">
    <property type="component" value="Unassembled WGS sequence"/>
</dbReference>
<accession>A0A953LBT2</accession>
<protein>
    <submittedName>
        <fullName evidence="1">Uncharacterized protein</fullName>
    </submittedName>
</protein>
<name>A0A953LBT2_9BACT</name>
<proteinExistence type="predicted"/>
<dbReference type="AlphaFoldDB" id="A0A953LBT2"/>